<reference evidence="1" key="1">
    <citation type="submission" date="2023-10" db="EMBL/GenBank/DDBJ databases">
        <authorList>
            <person name="Rodriguez Cubillos JULIANA M."/>
            <person name="De Vega J."/>
        </authorList>
    </citation>
    <scope>NUCLEOTIDE SEQUENCE</scope>
</reference>
<proteinExistence type="predicted"/>
<protein>
    <submittedName>
        <fullName evidence="1">Uncharacterized protein</fullName>
    </submittedName>
</protein>
<accession>A0ACB0IQB1</accession>
<comment type="caution">
    <text evidence="1">The sequence shown here is derived from an EMBL/GenBank/DDBJ whole genome shotgun (WGS) entry which is preliminary data.</text>
</comment>
<gene>
    <name evidence="1" type="ORF">MILVUS5_LOCUS5029</name>
</gene>
<sequence>MFNILLDGLANMLATTLKDVQKEKNILVSFRNVVRVKVEAIDHETERINDDVFEWLNETQIIIQEVKNQTAQARKRHVDQNEIRKLRTEVMDQTVKYFYLHRPYLTRIPSLEHFSSENFVCFNSREKVSDQLLVALKDDNCYVIGLYGMHGSGKTTLVRAMAEKVKYLRIFHEVFYPKVTQNPNITKMQDEIADSLNMKFDKNSESGRAKGIFSTIESMNRQILVIFDDVRAKFNPEDIGIPCNSNHCKILFTTCCRKDCDLMYRQKDIQLDPLSIEESWTLFQKHSGIHGEDYSPSFDLLNVAREVASECEGLPRTIKDVGSSLTSKPIEEWKTTLDSLKHSMAEWQIFLSFRGEDTRNSFTGFLYQALSQGGFKTFLDHGGLHTGDQISPSILNAIEASRLSIIILSKNYANSSWCLEELVKIMECMKLKNQLVWPIFYKVKPSDIRHLRNSYGRDMARHENNFEINSERVQKWRKALFEVSNLSGKVYTTGYEYEFIQKIVEDANCIRSRLQIRRTEIRT</sequence>
<dbReference type="Proteomes" id="UP001177021">
    <property type="component" value="Unassembled WGS sequence"/>
</dbReference>
<dbReference type="EMBL" id="CASHSV030000002">
    <property type="protein sequence ID" value="CAJ2634032.1"/>
    <property type="molecule type" value="Genomic_DNA"/>
</dbReference>
<keyword evidence="2" id="KW-1185">Reference proteome</keyword>
<organism evidence="1 2">
    <name type="scientific">Trifolium pratense</name>
    <name type="common">Red clover</name>
    <dbReference type="NCBI Taxonomy" id="57577"/>
    <lineage>
        <taxon>Eukaryota</taxon>
        <taxon>Viridiplantae</taxon>
        <taxon>Streptophyta</taxon>
        <taxon>Embryophyta</taxon>
        <taxon>Tracheophyta</taxon>
        <taxon>Spermatophyta</taxon>
        <taxon>Magnoliopsida</taxon>
        <taxon>eudicotyledons</taxon>
        <taxon>Gunneridae</taxon>
        <taxon>Pentapetalae</taxon>
        <taxon>rosids</taxon>
        <taxon>fabids</taxon>
        <taxon>Fabales</taxon>
        <taxon>Fabaceae</taxon>
        <taxon>Papilionoideae</taxon>
        <taxon>50 kb inversion clade</taxon>
        <taxon>NPAAA clade</taxon>
        <taxon>Hologalegina</taxon>
        <taxon>IRL clade</taxon>
        <taxon>Trifolieae</taxon>
        <taxon>Trifolium</taxon>
    </lineage>
</organism>
<name>A0ACB0IQB1_TRIPR</name>
<evidence type="ECO:0000313" key="2">
    <source>
        <dbReference type="Proteomes" id="UP001177021"/>
    </source>
</evidence>
<evidence type="ECO:0000313" key="1">
    <source>
        <dbReference type="EMBL" id="CAJ2634032.1"/>
    </source>
</evidence>